<dbReference type="Pfam" id="PF08664">
    <property type="entry name" value="YcbB"/>
    <property type="match status" value="1"/>
</dbReference>
<feature type="modified residue" description="4-aspartylphosphate" evidence="2">
    <location>
        <position position="53"/>
    </location>
</feature>
<name>A0A4U9XMY4_9STRE</name>
<dbReference type="STRING" id="873448.STRPO_1212"/>
<dbReference type="PANTHER" id="PTHR44591">
    <property type="entry name" value="STRESS RESPONSE REGULATOR PROTEIN 1"/>
    <property type="match status" value="1"/>
</dbReference>
<dbReference type="InterPro" id="IPR011006">
    <property type="entry name" value="CheY-like_superfamily"/>
</dbReference>
<dbReference type="SMART" id="SM00448">
    <property type="entry name" value="REC"/>
    <property type="match status" value="1"/>
</dbReference>
<evidence type="ECO:0000256" key="2">
    <source>
        <dbReference type="PROSITE-ProRule" id="PRU00169"/>
    </source>
</evidence>
<dbReference type="InterPro" id="IPR050595">
    <property type="entry name" value="Bact_response_regulator"/>
</dbReference>
<dbReference type="Gene3D" id="3.40.50.2300">
    <property type="match status" value="1"/>
</dbReference>
<keyword evidence="1 2" id="KW-0597">Phosphoprotein</keyword>
<dbReference type="Pfam" id="PF00072">
    <property type="entry name" value="Response_reg"/>
    <property type="match status" value="1"/>
</dbReference>
<sequence>MKFYIIDDDPSVTMVLQEIIEEDFNHIVCKTTNDATEAYHDLLVSDIDIVLVDLLMPKLDGVTLVEKIHKARPKLKFIMISQVKDEGLRQDAYQAGIEFFINKPINIVEVRSVVNKVKESIQMEAKLKLIQELLGPTLAQQTQDSIQERQLEKIRSILSYLGITAEAGYADIMTICKLMLTHNISFEKVNFEQHLSIDAHCQKIMLQRVRRAVKKAMINIAHLCLDDFENEITLQYANALFGYQNIHLEIQVIQEESFQGGKIVLRKFFDELIVQSHKALFM</sequence>
<reference evidence="4 5" key="1">
    <citation type="submission" date="2019-05" db="EMBL/GenBank/DDBJ databases">
        <authorList>
            <consortium name="Pathogen Informatics"/>
        </authorList>
    </citation>
    <scope>NUCLEOTIDE SEQUENCE [LARGE SCALE GENOMIC DNA]</scope>
    <source>
        <strain evidence="4 5">NCTC5385</strain>
    </source>
</reference>
<feature type="domain" description="Response regulatory" evidence="3">
    <location>
        <begin position="2"/>
        <end position="118"/>
    </location>
</feature>
<dbReference type="GO" id="GO:0000160">
    <property type="term" value="P:phosphorelay signal transduction system"/>
    <property type="evidence" value="ECO:0007669"/>
    <property type="project" value="InterPro"/>
</dbReference>
<organism evidence="4 5">
    <name type="scientific">Streptococcus pseudoporcinus</name>
    <dbReference type="NCBI Taxonomy" id="361101"/>
    <lineage>
        <taxon>Bacteria</taxon>
        <taxon>Bacillati</taxon>
        <taxon>Bacillota</taxon>
        <taxon>Bacilli</taxon>
        <taxon>Lactobacillales</taxon>
        <taxon>Streptococcaceae</taxon>
        <taxon>Streptococcus</taxon>
    </lineage>
</organism>
<evidence type="ECO:0000313" key="4">
    <source>
        <dbReference type="EMBL" id="VTS13751.1"/>
    </source>
</evidence>
<dbReference type="Proteomes" id="UP000304914">
    <property type="component" value="Chromosome"/>
</dbReference>
<accession>A0A4U9XMY4</accession>
<evidence type="ECO:0000313" key="5">
    <source>
        <dbReference type="Proteomes" id="UP000304914"/>
    </source>
</evidence>
<dbReference type="AlphaFoldDB" id="A0A4U9XMY4"/>
<dbReference type="PROSITE" id="PS50110">
    <property type="entry name" value="RESPONSE_REGULATORY"/>
    <property type="match status" value="1"/>
</dbReference>
<dbReference type="InterPro" id="IPR001789">
    <property type="entry name" value="Sig_transdc_resp-reg_receiver"/>
</dbReference>
<proteinExistence type="predicted"/>
<evidence type="ECO:0000256" key="1">
    <source>
        <dbReference type="ARBA" id="ARBA00022553"/>
    </source>
</evidence>
<dbReference type="EMBL" id="LR594035">
    <property type="protein sequence ID" value="VTS13751.1"/>
    <property type="molecule type" value="Genomic_DNA"/>
</dbReference>
<dbReference type="SUPFAM" id="SSF52172">
    <property type="entry name" value="CheY-like"/>
    <property type="match status" value="1"/>
</dbReference>
<dbReference type="InterPro" id="IPR013972">
    <property type="entry name" value="YcbB"/>
</dbReference>
<gene>
    <name evidence="4" type="primary">glnG</name>
    <name evidence="4" type="ORF">NCTC5385_00234</name>
</gene>
<evidence type="ECO:0000259" key="3">
    <source>
        <dbReference type="PROSITE" id="PS50110"/>
    </source>
</evidence>
<dbReference type="RefSeq" id="WP_138067919.1">
    <property type="nucleotide sequence ID" value="NZ_LR594035.1"/>
</dbReference>
<protein>
    <submittedName>
        <fullName evidence="4">YcbB domain protein</fullName>
    </submittedName>
</protein>
<dbReference type="PANTHER" id="PTHR44591:SF3">
    <property type="entry name" value="RESPONSE REGULATORY DOMAIN-CONTAINING PROTEIN"/>
    <property type="match status" value="1"/>
</dbReference>